<dbReference type="NCBIfam" id="TIGR02532">
    <property type="entry name" value="IV_pilin_GFxxxE"/>
    <property type="match status" value="1"/>
</dbReference>
<keyword evidence="2" id="KW-0488">Methylation</keyword>
<dbReference type="InterPro" id="IPR012902">
    <property type="entry name" value="N_methyl_site"/>
</dbReference>
<dbReference type="PATRIC" id="fig|572479.3.peg.853"/>
<dbReference type="PANTHER" id="PTHR30093:SF44">
    <property type="entry name" value="TYPE II SECRETION SYSTEM CORE PROTEIN G"/>
    <property type="match status" value="1"/>
</dbReference>
<evidence type="ECO:0000256" key="6">
    <source>
        <dbReference type="SAM" id="Phobius"/>
    </source>
</evidence>
<dbReference type="PANTHER" id="PTHR30093">
    <property type="entry name" value="GENERAL SECRETION PATHWAY PROTEIN G"/>
    <property type="match status" value="1"/>
</dbReference>
<dbReference type="InterPro" id="IPR045584">
    <property type="entry name" value="Pilin-like"/>
</dbReference>
<evidence type="ECO:0008006" key="9">
    <source>
        <dbReference type="Google" id="ProtNLM"/>
    </source>
</evidence>
<dbReference type="SUPFAM" id="SSF54523">
    <property type="entry name" value="Pili subunits"/>
    <property type="match status" value="1"/>
</dbReference>
<dbReference type="PROSITE" id="PS00409">
    <property type="entry name" value="PROKAR_NTER_METHYL"/>
    <property type="match status" value="1"/>
</dbReference>
<evidence type="ECO:0000313" key="8">
    <source>
        <dbReference type="Proteomes" id="UP000006866"/>
    </source>
</evidence>
<evidence type="ECO:0000256" key="1">
    <source>
        <dbReference type="ARBA" id="ARBA00004167"/>
    </source>
</evidence>
<dbReference type="STRING" id="572479.Hprae_0844"/>
<feature type="transmembrane region" description="Helical" evidence="6">
    <location>
        <begin position="12"/>
        <end position="32"/>
    </location>
</feature>
<evidence type="ECO:0000256" key="4">
    <source>
        <dbReference type="ARBA" id="ARBA00022989"/>
    </source>
</evidence>
<dbReference type="EMBL" id="CP002175">
    <property type="protein sequence ID" value="ADO76998.1"/>
    <property type="molecule type" value="Genomic_DNA"/>
</dbReference>
<keyword evidence="3 6" id="KW-0812">Transmembrane</keyword>
<dbReference type="Proteomes" id="UP000006866">
    <property type="component" value="Chromosome"/>
</dbReference>
<keyword evidence="5 6" id="KW-0472">Membrane</keyword>
<dbReference type="HOGENOM" id="CLU_1934854_0_0_9"/>
<organism evidence="7 8">
    <name type="scientific">Halanaerobium praevalens (strain ATCC 33744 / DSM 2228 / GSL)</name>
    <dbReference type="NCBI Taxonomy" id="572479"/>
    <lineage>
        <taxon>Bacteria</taxon>
        <taxon>Bacillati</taxon>
        <taxon>Bacillota</taxon>
        <taxon>Clostridia</taxon>
        <taxon>Halanaerobiales</taxon>
        <taxon>Halanaerobiaceae</taxon>
        <taxon>Halanaerobium</taxon>
    </lineage>
</organism>
<keyword evidence="4 6" id="KW-1133">Transmembrane helix</keyword>
<dbReference type="KEGG" id="hpk:Hprae_0844"/>
<evidence type="ECO:0000256" key="2">
    <source>
        <dbReference type="ARBA" id="ARBA00022481"/>
    </source>
</evidence>
<accession>E3DR92</accession>
<evidence type="ECO:0000256" key="3">
    <source>
        <dbReference type="ARBA" id="ARBA00022692"/>
    </source>
</evidence>
<reference evidence="7 8" key="2">
    <citation type="journal article" date="2011" name="Stand. Genomic Sci.">
        <title>Complete genome sequence of the extremely halophilic Halanaerobium praevalens type strain (GSL).</title>
        <authorList>
            <person name="Ivanova N."/>
            <person name="Sikorski J."/>
            <person name="Chertkov O."/>
            <person name="Nolan M."/>
            <person name="Lucas S."/>
            <person name="Hammon N."/>
            <person name="Deshpande S."/>
            <person name="Cheng J.F."/>
            <person name="Tapia R."/>
            <person name="Han C."/>
            <person name="Goodwin L."/>
            <person name="Pitluck S."/>
            <person name="Huntemann M."/>
            <person name="Liolios K."/>
            <person name="Pagani I."/>
            <person name="Mavromatis K."/>
            <person name="Ovchinikova G."/>
            <person name="Pati A."/>
            <person name="Chen A."/>
            <person name="Palaniappan K."/>
            <person name="Land M."/>
            <person name="Hauser L."/>
            <person name="Brambilla E.M."/>
            <person name="Kannan K.P."/>
            <person name="Rohde M."/>
            <person name="Tindall B.J."/>
            <person name="Goker M."/>
            <person name="Detter J.C."/>
            <person name="Woyke T."/>
            <person name="Bristow J."/>
            <person name="Eisen J.A."/>
            <person name="Markowitz V."/>
            <person name="Hugenholtz P."/>
            <person name="Kyrpides N.C."/>
            <person name="Klenk H.P."/>
            <person name="Lapidus A."/>
        </authorList>
    </citation>
    <scope>NUCLEOTIDE SEQUENCE [LARGE SCALE GENOMIC DNA]</scope>
    <source>
        <strain evidence="8">ATCC 33744 / DSM 2228 / GSL</strain>
    </source>
</reference>
<evidence type="ECO:0000313" key="7">
    <source>
        <dbReference type="EMBL" id="ADO76998.1"/>
    </source>
</evidence>
<gene>
    <name evidence="7" type="ordered locus">Hprae_0844</name>
</gene>
<protein>
    <recommendedName>
        <fullName evidence="9">General secretion pathway protein G</fullName>
    </recommendedName>
</protein>
<dbReference type="GO" id="GO:0016020">
    <property type="term" value="C:membrane"/>
    <property type="evidence" value="ECO:0007669"/>
    <property type="project" value="UniProtKB-SubCell"/>
</dbReference>
<dbReference type="Gene3D" id="3.30.700.10">
    <property type="entry name" value="Glycoprotein, Type 4 Pilin"/>
    <property type="match status" value="1"/>
</dbReference>
<dbReference type="RefSeq" id="WP_014553031.1">
    <property type="nucleotide sequence ID" value="NC_017455.1"/>
</dbReference>
<dbReference type="AlphaFoldDB" id="E3DR92"/>
<sequence length="144" mass="16340">MNKKNNLNQKGFTLIELLIVIVILGTLASIALPNLMGLTEEARKEAITFNTRTLLTEIEVYKFQEGNYPVAENAENFISNFRNDFNALESIIQELGISDDSQYKYESDGNDYVFSVKLPNDKYVGISSEGNLEQDLNQHLKLEE</sequence>
<dbReference type="Pfam" id="PF07963">
    <property type="entry name" value="N_methyl"/>
    <property type="match status" value="1"/>
</dbReference>
<keyword evidence="8" id="KW-1185">Reference proteome</keyword>
<name>E3DR92_HALPG</name>
<reference evidence="8" key="1">
    <citation type="submission" date="2010-10" db="EMBL/GenBank/DDBJ databases">
        <title>The complete genome of Halanaerobium praevalens DSM 2228.</title>
        <authorList>
            <consortium name="US DOE Joint Genome Institute (JGI-PGF)"/>
            <person name="Lucas S."/>
            <person name="Copeland A."/>
            <person name="Lapidus A."/>
            <person name="Glavina del Rio T."/>
            <person name="Dalin E."/>
            <person name="Tice H."/>
            <person name="Bruce D."/>
            <person name="Goodwin L."/>
            <person name="Pitluck S."/>
            <person name="Kyrpides N."/>
            <person name="Mavromatis K."/>
            <person name="Ivanova N."/>
            <person name="Ovchinnikova G."/>
            <person name="Chertkov O."/>
            <person name="Detter J.C."/>
            <person name="Han C."/>
            <person name="Larimer F."/>
            <person name="Land M."/>
            <person name="Hauser L."/>
            <person name="Markowitz V."/>
            <person name="Cheng J.-F."/>
            <person name="Hugenholtz P."/>
            <person name="Woyke T."/>
            <person name="Wu D."/>
            <person name="Tindall B."/>
            <person name="Pomrenke H.G."/>
            <person name="Brambilla E."/>
            <person name="Klenk H.-P."/>
            <person name="Eisen J.A."/>
        </authorList>
    </citation>
    <scope>NUCLEOTIDE SEQUENCE [LARGE SCALE GENOMIC DNA]</scope>
    <source>
        <strain evidence="8">ATCC 33744 / DSM 2228 / GSL</strain>
    </source>
</reference>
<dbReference type="OrthoDB" id="2112093at2"/>
<comment type="subcellular location">
    <subcellularLocation>
        <location evidence="1">Membrane</location>
        <topology evidence="1">Single-pass membrane protein</topology>
    </subcellularLocation>
</comment>
<dbReference type="eggNOG" id="COG2165">
    <property type="taxonomic scope" value="Bacteria"/>
</dbReference>
<proteinExistence type="predicted"/>
<evidence type="ECO:0000256" key="5">
    <source>
        <dbReference type="ARBA" id="ARBA00023136"/>
    </source>
</evidence>